<dbReference type="Proteomes" id="UP000070578">
    <property type="component" value="Unassembled WGS sequence"/>
</dbReference>
<name>A0A139BQE8_9PROT</name>
<keyword evidence="1" id="KW-0812">Transmembrane</keyword>
<feature type="non-terminal residue" evidence="2">
    <location>
        <position position="148"/>
    </location>
</feature>
<organism evidence="2 3">
    <name type="scientific">Candidatus Gallionella acididurans</name>
    <dbReference type="NCBI Taxonomy" id="1796491"/>
    <lineage>
        <taxon>Bacteria</taxon>
        <taxon>Pseudomonadati</taxon>
        <taxon>Pseudomonadota</taxon>
        <taxon>Betaproteobacteria</taxon>
        <taxon>Nitrosomonadales</taxon>
        <taxon>Gallionellaceae</taxon>
        <taxon>Gallionella</taxon>
    </lineage>
</organism>
<protein>
    <recommendedName>
        <fullName evidence="4">6-phosphogluconate dehydrogenase</fullName>
    </recommendedName>
</protein>
<reference evidence="2 3" key="2">
    <citation type="submission" date="2016-03" db="EMBL/GenBank/DDBJ databases">
        <title>New uncultured bacterium of the family Gallionellaceae from acid mine drainage: description and reconstruction of genome based on metagenomic analysis of microbial community.</title>
        <authorList>
            <person name="Kadnikov V."/>
            <person name="Ivasenko D."/>
            <person name="Beletsky A."/>
            <person name="Mardanov A."/>
            <person name="Danilova E."/>
            <person name="Pimenov N."/>
            <person name="Karnachuk O."/>
            <person name="Ravin N."/>
        </authorList>
    </citation>
    <scope>NUCLEOTIDE SEQUENCE [LARGE SCALE GENOMIC DNA]</scope>
    <source>
        <strain evidence="2">ShG14-8</strain>
    </source>
</reference>
<sequence length="148" mass="16655">MISTIHRQEGRALVTQVILILAVAGLLFAAYIWAMLNWSYSSGERAGWLQKLSDKGYLCKTWEGEMALVSLPGSMPEKFIFTVRDNRTAEKLNAVMGKRVSLHYEQHIWLPTSCFGETEYFVTDVKVIEETPAPLIVPGNAAPQPRQQ</sequence>
<evidence type="ECO:0008006" key="4">
    <source>
        <dbReference type="Google" id="ProtNLM"/>
    </source>
</evidence>
<evidence type="ECO:0000313" key="2">
    <source>
        <dbReference type="EMBL" id="KXS31227.1"/>
    </source>
</evidence>
<dbReference type="AlphaFoldDB" id="A0A139BQE8"/>
<evidence type="ECO:0000313" key="3">
    <source>
        <dbReference type="Proteomes" id="UP000070578"/>
    </source>
</evidence>
<dbReference type="PATRIC" id="fig|1796491.3.peg.2901"/>
<feature type="transmembrane region" description="Helical" evidence="1">
    <location>
        <begin position="12"/>
        <end position="36"/>
    </location>
</feature>
<reference evidence="2 3" key="1">
    <citation type="submission" date="2016-02" db="EMBL/GenBank/DDBJ databases">
        <authorList>
            <person name="Wen L."/>
            <person name="He K."/>
            <person name="Yang H."/>
        </authorList>
    </citation>
    <scope>NUCLEOTIDE SEQUENCE [LARGE SCALE GENOMIC DNA]</scope>
    <source>
        <strain evidence="2">ShG14-8</strain>
    </source>
</reference>
<proteinExistence type="predicted"/>
<evidence type="ECO:0000256" key="1">
    <source>
        <dbReference type="SAM" id="Phobius"/>
    </source>
</evidence>
<keyword evidence="1" id="KW-0472">Membrane</keyword>
<accession>A0A139BQE8</accession>
<dbReference type="EMBL" id="LSLI01000090">
    <property type="protein sequence ID" value="KXS31227.1"/>
    <property type="molecule type" value="Genomic_DNA"/>
</dbReference>
<gene>
    <name evidence="2" type="ORF">AWT59_2661</name>
</gene>
<keyword evidence="1" id="KW-1133">Transmembrane helix</keyword>
<comment type="caution">
    <text evidence="2">The sequence shown here is derived from an EMBL/GenBank/DDBJ whole genome shotgun (WGS) entry which is preliminary data.</text>
</comment>